<keyword evidence="2" id="KW-0472">Membrane</keyword>
<reference evidence="3" key="1">
    <citation type="submission" date="2020-08" db="EMBL/GenBank/DDBJ databases">
        <title>Multicomponent nature underlies the extraordinary mechanical properties of spider dragline silk.</title>
        <authorList>
            <person name="Kono N."/>
            <person name="Nakamura H."/>
            <person name="Mori M."/>
            <person name="Yoshida Y."/>
            <person name="Ohtoshi R."/>
            <person name="Malay A.D."/>
            <person name="Moran D.A.P."/>
            <person name="Tomita M."/>
            <person name="Numata K."/>
            <person name="Arakawa K."/>
        </authorList>
    </citation>
    <scope>NUCLEOTIDE SEQUENCE</scope>
</reference>
<keyword evidence="2" id="KW-1133">Transmembrane helix</keyword>
<accession>A0A8X6TGQ8</accession>
<feature type="compositionally biased region" description="Basic and acidic residues" evidence="1">
    <location>
        <begin position="41"/>
        <end position="61"/>
    </location>
</feature>
<evidence type="ECO:0000256" key="2">
    <source>
        <dbReference type="SAM" id="Phobius"/>
    </source>
</evidence>
<proteinExistence type="predicted"/>
<dbReference type="AlphaFoldDB" id="A0A8X6TGQ8"/>
<feature type="compositionally biased region" description="Polar residues" evidence="1">
    <location>
        <begin position="62"/>
        <end position="79"/>
    </location>
</feature>
<name>A0A8X6TGQ8_NEPPI</name>
<evidence type="ECO:0000256" key="1">
    <source>
        <dbReference type="SAM" id="MobiDB-lite"/>
    </source>
</evidence>
<feature type="transmembrane region" description="Helical" evidence="2">
    <location>
        <begin position="15"/>
        <end position="32"/>
    </location>
</feature>
<keyword evidence="4" id="KW-1185">Reference proteome</keyword>
<sequence>MYLLGYLNKVKVKEVGFYFASACILPVVASLLHRFAQTEREATEEQHLELRLRPTDSERMEQSLSQSAGSRRTRQRQNPCQAQALHRVLHKQELTCISEVIMDVYSTFGRRLHHLLQQGEIFDAERVRK</sequence>
<keyword evidence="2" id="KW-0812">Transmembrane</keyword>
<gene>
    <name evidence="3" type="ORF">NPIL_440271</name>
</gene>
<organism evidence="3 4">
    <name type="scientific">Nephila pilipes</name>
    <name type="common">Giant wood spider</name>
    <name type="synonym">Nephila maculata</name>
    <dbReference type="NCBI Taxonomy" id="299642"/>
    <lineage>
        <taxon>Eukaryota</taxon>
        <taxon>Metazoa</taxon>
        <taxon>Ecdysozoa</taxon>
        <taxon>Arthropoda</taxon>
        <taxon>Chelicerata</taxon>
        <taxon>Arachnida</taxon>
        <taxon>Araneae</taxon>
        <taxon>Araneomorphae</taxon>
        <taxon>Entelegynae</taxon>
        <taxon>Araneoidea</taxon>
        <taxon>Nephilidae</taxon>
        <taxon>Nephila</taxon>
    </lineage>
</organism>
<dbReference type="EMBL" id="BMAW01104193">
    <property type="protein sequence ID" value="GFT13034.1"/>
    <property type="molecule type" value="Genomic_DNA"/>
</dbReference>
<dbReference type="Proteomes" id="UP000887013">
    <property type="component" value="Unassembled WGS sequence"/>
</dbReference>
<protein>
    <submittedName>
        <fullName evidence="3">Uncharacterized protein</fullName>
    </submittedName>
</protein>
<evidence type="ECO:0000313" key="3">
    <source>
        <dbReference type="EMBL" id="GFT13034.1"/>
    </source>
</evidence>
<evidence type="ECO:0000313" key="4">
    <source>
        <dbReference type="Proteomes" id="UP000887013"/>
    </source>
</evidence>
<comment type="caution">
    <text evidence="3">The sequence shown here is derived from an EMBL/GenBank/DDBJ whole genome shotgun (WGS) entry which is preliminary data.</text>
</comment>
<feature type="region of interest" description="Disordered" evidence="1">
    <location>
        <begin position="41"/>
        <end position="79"/>
    </location>
</feature>